<proteinExistence type="predicted"/>
<accession>A0A1X6PIX5</accession>
<dbReference type="EMBL" id="KV918768">
    <property type="protein sequence ID" value="OSX80775.1"/>
    <property type="molecule type" value="Genomic_DNA"/>
</dbReference>
<dbReference type="AlphaFoldDB" id="A0A1X6PIX5"/>
<name>A0A1X6PIX5_PORUM</name>
<gene>
    <name evidence="2" type="ORF">BU14_0032s0033</name>
</gene>
<reference evidence="2 3" key="1">
    <citation type="submission" date="2017-03" db="EMBL/GenBank/DDBJ databases">
        <title>WGS assembly of Porphyra umbilicalis.</title>
        <authorList>
            <person name="Brawley S.H."/>
            <person name="Blouin N.A."/>
            <person name="Ficko-Blean E."/>
            <person name="Wheeler G.L."/>
            <person name="Lohr M."/>
            <person name="Goodson H.V."/>
            <person name="Jenkins J.W."/>
            <person name="Blaby-Haas C.E."/>
            <person name="Helliwell K.E."/>
            <person name="Chan C."/>
            <person name="Marriage T."/>
            <person name="Bhattacharya D."/>
            <person name="Klein A.S."/>
            <person name="Badis Y."/>
            <person name="Brodie J."/>
            <person name="Cao Y."/>
            <person name="Collen J."/>
            <person name="Dittami S.M."/>
            <person name="Gachon C.M."/>
            <person name="Green B.R."/>
            <person name="Karpowicz S."/>
            <person name="Kim J.W."/>
            <person name="Kudahl U."/>
            <person name="Lin S."/>
            <person name="Michel G."/>
            <person name="Mittag M."/>
            <person name="Olson B.J."/>
            <person name="Pangilinan J."/>
            <person name="Peng Y."/>
            <person name="Qiu H."/>
            <person name="Shu S."/>
            <person name="Singer J.T."/>
            <person name="Smith A.G."/>
            <person name="Sprecher B.N."/>
            <person name="Wagner V."/>
            <person name="Wang W."/>
            <person name="Wang Z.-Y."/>
            <person name="Yan J."/>
            <person name="Yarish C."/>
            <person name="Zoeuner-Riek S."/>
            <person name="Zhuang Y."/>
            <person name="Zou Y."/>
            <person name="Lindquist E.A."/>
            <person name="Grimwood J."/>
            <person name="Barry K."/>
            <person name="Rokhsar D.S."/>
            <person name="Schmutz J."/>
            <person name="Stiller J.W."/>
            <person name="Grossman A.R."/>
            <person name="Prochnik S.E."/>
        </authorList>
    </citation>
    <scope>NUCLEOTIDE SEQUENCE [LARGE SCALE GENOMIC DNA]</scope>
    <source>
        <strain evidence="2">4086291</strain>
    </source>
</reference>
<protein>
    <submittedName>
        <fullName evidence="2">Uncharacterized protein</fullName>
    </submittedName>
</protein>
<dbReference type="Proteomes" id="UP000218209">
    <property type="component" value="Unassembled WGS sequence"/>
</dbReference>
<organism evidence="2 3">
    <name type="scientific">Porphyra umbilicalis</name>
    <name type="common">Purple laver</name>
    <name type="synonym">Red alga</name>
    <dbReference type="NCBI Taxonomy" id="2786"/>
    <lineage>
        <taxon>Eukaryota</taxon>
        <taxon>Rhodophyta</taxon>
        <taxon>Bangiophyceae</taxon>
        <taxon>Bangiales</taxon>
        <taxon>Bangiaceae</taxon>
        <taxon>Porphyra</taxon>
    </lineage>
</organism>
<feature type="compositionally biased region" description="Polar residues" evidence="1">
    <location>
        <begin position="1"/>
        <end position="10"/>
    </location>
</feature>
<sequence length="60" mass="6477">MNKAASQIASHNEADQRGETPSQPPPLLEANPTTEPPKFIHASHSYAPPIAAHNRNPGRQ</sequence>
<keyword evidence="3" id="KW-1185">Reference proteome</keyword>
<evidence type="ECO:0000313" key="3">
    <source>
        <dbReference type="Proteomes" id="UP000218209"/>
    </source>
</evidence>
<evidence type="ECO:0000313" key="2">
    <source>
        <dbReference type="EMBL" id="OSX80775.1"/>
    </source>
</evidence>
<evidence type="ECO:0000256" key="1">
    <source>
        <dbReference type="SAM" id="MobiDB-lite"/>
    </source>
</evidence>
<feature type="region of interest" description="Disordered" evidence="1">
    <location>
        <begin position="1"/>
        <end position="60"/>
    </location>
</feature>